<dbReference type="Proteomes" id="UP000314986">
    <property type="component" value="Unassembled WGS sequence"/>
</dbReference>
<protein>
    <submittedName>
        <fullName evidence="1">Uncharacterized protein</fullName>
    </submittedName>
</protein>
<dbReference type="Ensembl" id="ENSCMIT00000035038.1">
    <property type="protein sequence ID" value="ENSCMIP00000034519.1"/>
    <property type="gene ID" value="ENSCMIG00000014632.1"/>
</dbReference>
<accession>A0A4W3IVC7</accession>
<evidence type="ECO:0000313" key="1">
    <source>
        <dbReference type="Ensembl" id="ENSCMIP00000034519.1"/>
    </source>
</evidence>
<reference evidence="1" key="5">
    <citation type="submission" date="2025-09" db="UniProtKB">
        <authorList>
            <consortium name="Ensembl"/>
        </authorList>
    </citation>
    <scope>IDENTIFICATION</scope>
</reference>
<reference evidence="2" key="1">
    <citation type="journal article" date="2006" name="Science">
        <title>Ancient noncoding elements conserved in the human genome.</title>
        <authorList>
            <person name="Venkatesh B."/>
            <person name="Kirkness E.F."/>
            <person name="Loh Y.H."/>
            <person name="Halpern A.L."/>
            <person name="Lee A.P."/>
            <person name="Johnson J."/>
            <person name="Dandona N."/>
            <person name="Viswanathan L.D."/>
            <person name="Tay A."/>
            <person name="Venter J.C."/>
            <person name="Strausberg R.L."/>
            <person name="Brenner S."/>
        </authorList>
    </citation>
    <scope>NUCLEOTIDE SEQUENCE [LARGE SCALE GENOMIC DNA]</scope>
</reference>
<reference evidence="2" key="2">
    <citation type="journal article" date="2007" name="PLoS Biol.">
        <title>Survey sequencing and comparative analysis of the elephant shark (Callorhinchus milii) genome.</title>
        <authorList>
            <person name="Venkatesh B."/>
            <person name="Kirkness E.F."/>
            <person name="Loh Y.H."/>
            <person name="Halpern A.L."/>
            <person name="Lee A.P."/>
            <person name="Johnson J."/>
            <person name="Dandona N."/>
            <person name="Viswanathan L.D."/>
            <person name="Tay A."/>
            <person name="Venter J.C."/>
            <person name="Strausberg R.L."/>
            <person name="Brenner S."/>
        </authorList>
    </citation>
    <scope>NUCLEOTIDE SEQUENCE [LARGE SCALE GENOMIC DNA]</scope>
</reference>
<reference evidence="2" key="3">
    <citation type="journal article" date="2014" name="Nature">
        <title>Elephant shark genome provides unique insights into gnathostome evolution.</title>
        <authorList>
            <consortium name="International Elephant Shark Genome Sequencing Consortium"/>
            <person name="Venkatesh B."/>
            <person name="Lee A.P."/>
            <person name="Ravi V."/>
            <person name="Maurya A.K."/>
            <person name="Lian M.M."/>
            <person name="Swann J.B."/>
            <person name="Ohta Y."/>
            <person name="Flajnik M.F."/>
            <person name="Sutoh Y."/>
            <person name="Kasahara M."/>
            <person name="Hoon S."/>
            <person name="Gangu V."/>
            <person name="Roy S.W."/>
            <person name="Irimia M."/>
            <person name="Korzh V."/>
            <person name="Kondrychyn I."/>
            <person name="Lim Z.W."/>
            <person name="Tay B.H."/>
            <person name="Tohari S."/>
            <person name="Kong K.W."/>
            <person name="Ho S."/>
            <person name="Lorente-Galdos B."/>
            <person name="Quilez J."/>
            <person name="Marques-Bonet T."/>
            <person name="Raney B.J."/>
            <person name="Ingham P.W."/>
            <person name="Tay A."/>
            <person name="Hillier L.W."/>
            <person name="Minx P."/>
            <person name="Boehm T."/>
            <person name="Wilson R.K."/>
            <person name="Brenner S."/>
            <person name="Warren W.C."/>
        </authorList>
    </citation>
    <scope>NUCLEOTIDE SEQUENCE [LARGE SCALE GENOMIC DNA]</scope>
</reference>
<dbReference type="GeneTree" id="ENSGT00390000001858"/>
<evidence type="ECO:0000313" key="2">
    <source>
        <dbReference type="Proteomes" id="UP000314986"/>
    </source>
</evidence>
<dbReference type="InParanoid" id="A0A4W3IVC7"/>
<reference evidence="1" key="4">
    <citation type="submission" date="2025-08" db="UniProtKB">
        <authorList>
            <consortium name="Ensembl"/>
        </authorList>
    </citation>
    <scope>IDENTIFICATION</scope>
</reference>
<proteinExistence type="predicted"/>
<dbReference type="AlphaFoldDB" id="A0A4W3IVC7"/>
<keyword evidence="2" id="KW-1185">Reference proteome</keyword>
<name>A0A4W3IVC7_CALMI</name>
<dbReference type="OMA" id="RFSKAVC"/>
<sequence>IEAIFSAADIGFRGSLVDAYAGTMTGCFFCPIPLPPLPVRLTIFLVSIPREQRSFLLLWEPPHWYFRPWASLTSCSSVHTVSSSLQNPQDITRLSSTICLSEEISSSASSTATGGKHAWKTRSRRFSRDAYIKQATAEVIFKPFTLEDIRKYI</sequence>
<organism evidence="1 2">
    <name type="scientific">Callorhinchus milii</name>
    <name type="common">Ghost shark</name>
    <dbReference type="NCBI Taxonomy" id="7868"/>
    <lineage>
        <taxon>Eukaryota</taxon>
        <taxon>Metazoa</taxon>
        <taxon>Chordata</taxon>
        <taxon>Craniata</taxon>
        <taxon>Vertebrata</taxon>
        <taxon>Chondrichthyes</taxon>
        <taxon>Holocephali</taxon>
        <taxon>Chimaeriformes</taxon>
        <taxon>Callorhinchidae</taxon>
        <taxon>Callorhinchus</taxon>
    </lineage>
</organism>